<dbReference type="Proteomes" id="UP001285908">
    <property type="component" value="Unassembled WGS sequence"/>
</dbReference>
<feature type="signal peptide" evidence="1">
    <location>
        <begin position="1"/>
        <end position="19"/>
    </location>
</feature>
<evidence type="ECO:0000313" key="3">
    <source>
        <dbReference type="Proteomes" id="UP001285908"/>
    </source>
</evidence>
<evidence type="ECO:0008006" key="4">
    <source>
        <dbReference type="Google" id="ProtNLM"/>
    </source>
</evidence>
<proteinExistence type="predicted"/>
<dbReference type="GeneID" id="87871229"/>
<evidence type="ECO:0000313" key="2">
    <source>
        <dbReference type="EMBL" id="KAK3487764.1"/>
    </source>
</evidence>
<dbReference type="EMBL" id="JAULSX010000007">
    <property type="protein sequence ID" value="KAK3487764.1"/>
    <property type="molecule type" value="Genomic_DNA"/>
</dbReference>
<protein>
    <recommendedName>
        <fullName evidence="4">Secreted protein</fullName>
    </recommendedName>
</protein>
<sequence length="85" mass="9890">MFRQFIKLLLVVMLNVLLRKPSTPLSRILLIFSPYRKRASTQLAPNRDLLGQQEIFRLEISGRIAGIYKLNSFREHSCHPPSTPR</sequence>
<gene>
    <name evidence="2" type="ORF">B0T23DRAFT_213860</name>
</gene>
<reference evidence="2 3" key="1">
    <citation type="journal article" date="2023" name="Mol. Phylogenet. Evol.">
        <title>Genome-scale phylogeny and comparative genomics of the fungal order Sordariales.</title>
        <authorList>
            <person name="Hensen N."/>
            <person name="Bonometti L."/>
            <person name="Westerberg I."/>
            <person name="Brannstrom I.O."/>
            <person name="Guillou S."/>
            <person name="Cros-Aarteil S."/>
            <person name="Calhoun S."/>
            <person name="Haridas S."/>
            <person name="Kuo A."/>
            <person name="Mondo S."/>
            <person name="Pangilinan J."/>
            <person name="Riley R."/>
            <person name="LaButti K."/>
            <person name="Andreopoulos B."/>
            <person name="Lipzen A."/>
            <person name="Chen C."/>
            <person name="Yan M."/>
            <person name="Daum C."/>
            <person name="Ng V."/>
            <person name="Clum A."/>
            <person name="Steindorff A."/>
            <person name="Ohm R.A."/>
            <person name="Martin F."/>
            <person name="Silar P."/>
            <person name="Natvig D.O."/>
            <person name="Lalanne C."/>
            <person name="Gautier V."/>
            <person name="Ament-Velasquez S.L."/>
            <person name="Kruys A."/>
            <person name="Hutchinson M.I."/>
            <person name="Powell A.J."/>
            <person name="Barry K."/>
            <person name="Miller A.N."/>
            <person name="Grigoriev I.V."/>
            <person name="Debuchy R."/>
            <person name="Gladieux P."/>
            <person name="Hiltunen Thoren M."/>
            <person name="Johannesson H."/>
        </authorList>
    </citation>
    <scope>NUCLEOTIDE SEQUENCE [LARGE SCALE GENOMIC DNA]</scope>
    <source>
        <strain evidence="2 3">FGSC 10403</strain>
    </source>
</reference>
<organism evidence="2 3">
    <name type="scientific">Neurospora hispaniola</name>
    <dbReference type="NCBI Taxonomy" id="588809"/>
    <lineage>
        <taxon>Eukaryota</taxon>
        <taxon>Fungi</taxon>
        <taxon>Dikarya</taxon>
        <taxon>Ascomycota</taxon>
        <taxon>Pezizomycotina</taxon>
        <taxon>Sordariomycetes</taxon>
        <taxon>Sordariomycetidae</taxon>
        <taxon>Sordariales</taxon>
        <taxon>Sordariaceae</taxon>
        <taxon>Neurospora</taxon>
    </lineage>
</organism>
<dbReference type="AlphaFoldDB" id="A0AAJ0I1R7"/>
<accession>A0AAJ0I1R7</accession>
<name>A0AAJ0I1R7_9PEZI</name>
<feature type="chain" id="PRO_5042600872" description="Secreted protein" evidence="1">
    <location>
        <begin position="20"/>
        <end position="85"/>
    </location>
</feature>
<comment type="caution">
    <text evidence="2">The sequence shown here is derived from an EMBL/GenBank/DDBJ whole genome shotgun (WGS) entry which is preliminary data.</text>
</comment>
<evidence type="ECO:0000256" key="1">
    <source>
        <dbReference type="SAM" id="SignalP"/>
    </source>
</evidence>
<dbReference type="RefSeq" id="XP_062689891.1">
    <property type="nucleotide sequence ID" value="XM_062833607.1"/>
</dbReference>
<keyword evidence="1" id="KW-0732">Signal</keyword>
<keyword evidence="3" id="KW-1185">Reference proteome</keyword>